<comment type="caution">
    <text evidence="2">The sequence shown here is derived from an EMBL/GenBank/DDBJ whole genome shotgun (WGS) entry which is preliminary data.</text>
</comment>
<keyword evidence="1" id="KW-0472">Membrane</keyword>
<evidence type="ECO:0000313" key="2">
    <source>
        <dbReference type="EMBL" id="MBN8659527.1"/>
    </source>
</evidence>
<protein>
    <submittedName>
        <fullName evidence="2">Uncharacterized protein</fullName>
    </submittedName>
</protein>
<keyword evidence="1" id="KW-0812">Transmembrane</keyword>
<feature type="transmembrane region" description="Helical" evidence="1">
    <location>
        <begin position="345"/>
        <end position="362"/>
    </location>
</feature>
<accession>A0A8J7P977</accession>
<dbReference type="Proteomes" id="UP000664277">
    <property type="component" value="Unassembled WGS sequence"/>
</dbReference>
<reference evidence="2" key="1">
    <citation type="submission" date="2021-02" db="EMBL/GenBank/DDBJ databases">
        <title>Genome-Resolved Metagenomics of a Microbial Community Performing Photosynthetic Biological Nutrient Removal.</title>
        <authorList>
            <person name="Mcdaniel E.A."/>
        </authorList>
    </citation>
    <scope>NUCLEOTIDE SEQUENCE</scope>
    <source>
        <strain evidence="2">UWPOB_OBS1</strain>
    </source>
</reference>
<evidence type="ECO:0000256" key="1">
    <source>
        <dbReference type="SAM" id="Phobius"/>
    </source>
</evidence>
<dbReference type="EMBL" id="JAFLCK010000004">
    <property type="protein sequence ID" value="MBN8659527.1"/>
    <property type="molecule type" value="Genomic_DNA"/>
</dbReference>
<feature type="transmembrane region" description="Helical" evidence="1">
    <location>
        <begin position="226"/>
        <end position="243"/>
    </location>
</feature>
<proteinExistence type="predicted"/>
<name>A0A8J7P977_9BACT</name>
<evidence type="ECO:0000313" key="3">
    <source>
        <dbReference type="Proteomes" id="UP000664277"/>
    </source>
</evidence>
<dbReference type="AlphaFoldDB" id="A0A8J7P977"/>
<sequence length="388" mass="42530">MKDRFNVIVIALVAILVSTAIFVKPRERVTSLFDADKLVAGASASGIWDTRFAEKVMNTVFFGLVLTKDEYTIQNAEALQALRSWAAQEFHKDPRFLHPVILPSPVANSTYINASVYSAFAAPYYGLRAMTGDLMKWRMEAYAQSKSFKTFFENCYDYFGREPETASLIARYQSDRASLAINPLLSLLYFGFFTLLAPLVVPKLALKAAGWRAPFLFQDCGGSPRLAAAVGYSFAVTALFYFFQSVVEEGLAGQSLLAAACSGLVSLFLLFPIKISIDGENIHVLRSGLRDQVVKTVLFGGASLVVIQALNWLKQGGLTSPDPLTLLISAFVGDFLHEPVQAKKTVAFVISALWAAGFAFTLRSVLRRGGVSTAEVTKRLAENSRVLK</sequence>
<gene>
    <name evidence="2" type="ORF">J0M35_04140</name>
</gene>
<feature type="transmembrane region" description="Helical" evidence="1">
    <location>
        <begin position="184"/>
        <end position="206"/>
    </location>
</feature>
<keyword evidence="1" id="KW-1133">Transmembrane helix</keyword>
<feature type="transmembrane region" description="Helical" evidence="1">
    <location>
        <begin position="255"/>
        <end position="273"/>
    </location>
</feature>
<organism evidence="2 3">
    <name type="scientific">Candidatus Obscuribacter phosphatis</name>
    <dbReference type="NCBI Taxonomy" id="1906157"/>
    <lineage>
        <taxon>Bacteria</taxon>
        <taxon>Bacillati</taxon>
        <taxon>Candidatus Melainabacteria</taxon>
        <taxon>Candidatus Obscuribacterales</taxon>
        <taxon>Candidatus Obscuribacteraceae</taxon>
        <taxon>Candidatus Obscuribacter</taxon>
    </lineage>
</organism>